<accession>A0A4Q7B027</accession>
<dbReference type="GO" id="GO:0016998">
    <property type="term" value="P:cell wall macromolecule catabolic process"/>
    <property type="evidence" value="ECO:0007669"/>
    <property type="project" value="InterPro"/>
</dbReference>
<evidence type="ECO:0000256" key="2">
    <source>
        <dbReference type="ARBA" id="ARBA00022801"/>
    </source>
</evidence>
<dbReference type="GO" id="GO:0009253">
    <property type="term" value="P:peptidoglycan catabolic process"/>
    <property type="evidence" value="ECO:0007669"/>
    <property type="project" value="InterPro"/>
</dbReference>
<dbReference type="Proteomes" id="UP000293483">
    <property type="component" value="Unassembled WGS sequence"/>
</dbReference>
<comment type="caution">
    <text evidence="4">The sequence shown here is derived from an EMBL/GenBank/DDBJ whole genome shotgun (WGS) entry which is preliminary data.</text>
</comment>
<name>A0A4Q7B027_9GAMM</name>
<dbReference type="PANTHER" id="PTHR34135">
    <property type="entry name" value="LYSOZYME"/>
    <property type="match status" value="1"/>
</dbReference>
<dbReference type="AlphaFoldDB" id="A0A4Q7B027"/>
<reference evidence="4 5" key="1">
    <citation type="submission" date="2019-02" db="EMBL/GenBank/DDBJ databases">
        <title>The Batch Genome Submission of Acinetobacter spp. strains.</title>
        <authorList>
            <person name="Qin J."/>
            <person name="Hu Y."/>
            <person name="Ye H."/>
            <person name="Wei L."/>
            <person name="Feng Y."/>
            <person name="Zong Z."/>
        </authorList>
    </citation>
    <scope>NUCLEOTIDE SEQUENCE [LARGE SCALE GENOMIC DNA]</scope>
    <source>
        <strain evidence="4 5">WCHABo060081</strain>
    </source>
</reference>
<organism evidence="4 5">
    <name type="scientific">Acinetobacter bouvetii</name>
    <dbReference type="NCBI Taxonomy" id="202951"/>
    <lineage>
        <taxon>Bacteria</taxon>
        <taxon>Pseudomonadati</taxon>
        <taxon>Pseudomonadota</taxon>
        <taxon>Gammaproteobacteria</taxon>
        <taxon>Moraxellales</taxon>
        <taxon>Moraxellaceae</taxon>
        <taxon>Acinetobacter</taxon>
    </lineage>
</organism>
<dbReference type="PROSITE" id="PS51904">
    <property type="entry name" value="GLYCOSYL_HYDROL_F25_2"/>
    <property type="match status" value="1"/>
</dbReference>
<keyword evidence="3" id="KW-0326">Glycosidase</keyword>
<dbReference type="CDD" id="cd06413">
    <property type="entry name" value="GH25_muramidase_1"/>
    <property type="match status" value="1"/>
</dbReference>
<dbReference type="InterPro" id="IPR002053">
    <property type="entry name" value="Glyco_hydro_25"/>
</dbReference>
<sequence length="227" mass="26633">MPHRFASAEAYPVKGFDISHHQGDVQWTKISPRAYQFVYLKATEGGDFKDTKFQENWLQAREQGFHVGAYHFYRLCRDGSIQAQNFIETVPKKEDALPPVIDLEYDSQCINTYSKEQLLKEIQLMHDRLMRHYGKQPIFYISKTFYNIVLAGEFKETPLWVREYQGKPELKNNPDWLFWQHTNQGQIQGIPKTVDLNVFNGTQKQWNAFLLKNGLKINETVAKKAEK</sequence>
<proteinExistence type="inferred from homology"/>
<dbReference type="STRING" id="202951.GCA_001485025_01421"/>
<comment type="similarity">
    <text evidence="1">Belongs to the glycosyl hydrolase 25 family.</text>
</comment>
<keyword evidence="2" id="KW-0378">Hydrolase</keyword>
<evidence type="ECO:0000313" key="4">
    <source>
        <dbReference type="EMBL" id="RZG69448.1"/>
    </source>
</evidence>
<dbReference type="EMBL" id="SGSU01000002">
    <property type="protein sequence ID" value="RZG69448.1"/>
    <property type="molecule type" value="Genomic_DNA"/>
</dbReference>
<dbReference type="GO" id="GO:0003796">
    <property type="term" value="F:lysozyme activity"/>
    <property type="evidence" value="ECO:0007669"/>
    <property type="project" value="InterPro"/>
</dbReference>
<dbReference type="PANTHER" id="PTHR34135:SF2">
    <property type="entry name" value="LYSOZYME"/>
    <property type="match status" value="1"/>
</dbReference>
<dbReference type="GO" id="GO:0016052">
    <property type="term" value="P:carbohydrate catabolic process"/>
    <property type="evidence" value="ECO:0007669"/>
    <property type="project" value="TreeGrafter"/>
</dbReference>
<evidence type="ECO:0000313" key="5">
    <source>
        <dbReference type="Proteomes" id="UP000293483"/>
    </source>
</evidence>
<dbReference type="SUPFAM" id="SSF51445">
    <property type="entry name" value="(Trans)glycosidases"/>
    <property type="match status" value="1"/>
</dbReference>
<dbReference type="InterPro" id="IPR018077">
    <property type="entry name" value="Glyco_hydro_fam25_subgr"/>
</dbReference>
<gene>
    <name evidence="4" type="ORF">EXE25_03080</name>
</gene>
<evidence type="ECO:0000256" key="1">
    <source>
        <dbReference type="ARBA" id="ARBA00010646"/>
    </source>
</evidence>
<dbReference type="InterPro" id="IPR017853">
    <property type="entry name" value="GH"/>
</dbReference>
<dbReference type="SMART" id="SM00641">
    <property type="entry name" value="Glyco_25"/>
    <property type="match status" value="1"/>
</dbReference>
<protein>
    <submittedName>
        <fullName evidence="4">Lysozyme</fullName>
    </submittedName>
</protein>
<dbReference type="Pfam" id="PF01183">
    <property type="entry name" value="Glyco_hydro_25"/>
    <property type="match status" value="1"/>
</dbReference>
<evidence type="ECO:0000256" key="3">
    <source>
        <dbReference type="ARBA" id="ARBA00023295"/>
    </source>
</evidence>
<dbReference type="Gene3D" id="3.20.20.80">
    <property type="entry name" value="Glycosidases"/>
    <property type="match status" value="1"/>
</dbReference>